<dbReference type="EMBL" id="JACVVK020000173">
    <property type="protein sequence ID" value="KAK7486805.1"/>
    <property type="molecule type" value="Genomic_DNA"/>
</dbReference>
<dbReference type="AlphaFoldDB" id="A0ABD0KIH5"/>
<sequence>MFDLFHQAGSAYAVTLVASSATALFLHFILINFFHVKMVLEAVKFAGGLGVLCALIDIPHMAFSQRSLVAYLIDHAFDVVTLVSMAAWIFYFS</sequence>
<feature type="transmembrane region" description="Helical" evidence="1">
    <location>
        <begin position="45"/>
        <end position="63"/>
    </location>
</feature>
<keyword evidence="1" id="KW-1133">Transmembrane helix</keyword>
<gene>
    <name evidence="2" type="ORF">BaRGS_00021952</name>
</gene>
<protein>
    <submittedName>
        <fullName evidence="2">Uncharacterized protein</fullName>
    </submittedName>
</protein>
<comment type="caution">
    <text evidence="2">The sequence shown here is derived from an EMBL/GenBank/DDBJ whole genome shotgun (WGS) entry which is preliminary data.</text>
</comment>
<reference evidence="2 3" key="1">
    <citation type="journal article" date="2023" name="Sci. Data">
        <title>Genome assembly of the Korean intertidal mud-creeper Batillaria attramentaria.</title>
        <authorList>
            <person name="Patra A.K."/>
            <person name="Ho P.T."/>
            <person name="Jun S."/>
            <person name="Lee S.J."/>
            <person name="Kim Y."/>
            <person name="Won Y.J."/>
        </authorList>
    </citation>
    <scope>NUCLEOTIDE SEQUENCE [LARGE SCALE GENOMIC DNA]</scope>
    <source>
        <strain evidence="2">Wonlab-2016</strain>
    </source>
</reference>
<name>A0ABD0KIH5_9CAEN</name>
<organism evidence="2 3">
    <name type="scientific">Batillaria attramentaria</name>
    <dbReference type="NCBI Taxonomy" id="370345"/>
    <lineage>
        <taxon>Eukaryota</taxon>
        <taxon>Metazoa</taxon>
        <taxon>Spiralia</taxon>
        <taxon>Lophotrochozoa</taxon>
        <taxon>Mollusca</taxon>
        <taxon>Gastropoda</taxon>
        <taxon>Caenogastropoda</taxon>
        <taxon>Sorbeoconcha</taxon>
        <taxon>Cerithioidea</taxon>
        <taxon>Batillariidae</taxon>
        <taxon>Batillaria</taxon>
    </lineage>
</organism>
<keyword evidence="3" id="KW-1185">Reference proteome</keyword>
<feature type="transmembrane region" description="Helical" evidence="1">
    <location>
        <begin position="12"/>
        <end position="33"/>
    </location>
</feature>
<feature type="transmembrane region" description="Helical" evidence="1">
    <location>
        <begin position="69"/>
        <end position="92"/>
    </location>
</feature>
<keyword evidence="1" id="KW-0812">Transmembrane</keyword>
<evidence type="ECO:0000256" key="1">
    <source>
        <dbReference type="SAM" id="Phobius"/>
    </source>
</evidence>
<proteinExistence type="predicted"/>
<dbReference type="Proteomes" id="UP001519460">
    <property type="component" value="Unassembled WGS sequence"/>
</dbReference>
<evidence type="ECO:0000313" key="3">
    <source>
        <dbReference type="Proteomes" id="UP001519460"/>
    </source>
</evidence>
<evidence type="ECO:0000313" key="2">
    <source>
        <dbReference type="EMBL" id="KAK7486805.1"/>
    </source>
</evidence>
<accession>A0ABD0KIH5</accession>
<keyword evidence="1" id="KW-0472">Membrane</keyword>